<gene>
    <name evidence="1" type="ORF">METZ01_LOCUS471252</name>
</gene>
<evidence type="ECO:0000313" key="1">
    <source>
        <dbReference type="EMBL" id="SVE18398.1"/>
    </source>
</evidence>
<name>A0A383BG31_9ZZZZ</name>
<accession>A0A383BG31</accession>
<sequence>MNPFADWTQIDSILLDLDGTLLDLNFDIHFWFEYLPQVYSEKHNISHQQAQDIVRPMLNAEKGKLNWYCIDFW</sequence>
<dbReference type="AlphaFoldDB" id="A0A383BG31"/>
<protein>
    <submittedName>
        <fullName evidence="1">Uncharacterized protein</fullName>
    </submittedName>
</protein>
<proteinExistence type="predicted"/>
<dbReference type="InterPro" id="IPR036412">
    <property type="entry name" value="HAD-like_sf"/>
</dbReference>
<organism evidence="1">
    <name type="scientific">marine metagenome</name>
    <dbReference type="NCBI Taxonomy" id="408172"/>
    <lineage>
        <taxon>unclassified sequences</taxon>
        <taxon>metagenomes</taxon>
        <taxon>ecological metagenomes</taxon>
    </lineage>
</organism>
<dbReference type="SUPFAM" id="SSF56784">
    <property type="entry name" value="HAD-like"/>
    <property type="match status" value="1"/>
</dbReference>
<dbReference type="EMBL" id="UINC01199799">
    <property type="protein sequence ID" value="SVE18398.1"/>
    <property type="molecule type" value="Genomic_DNA"/>
</dbReference>
<reference evidence="1" key="1">
    <citation type="submission" date="2018-05" db="EMBL/GenBank/DDBJ databases">
        <authorList>
            <person name="Lanie J.A."/>
            <person name="Ng W.-L."/>
            <person name="Kazmierczak K.M."/>
            <person name="Andrzejewski T.M."/>
            <person name="Davidsen T.M."/>
            <person name="Wayne K.J."/>
            <person name="Tettelin H."/>
            <person name="Glass J.I."/>
            <person name="Rusch D."/>
            <person name="Podicherti R."/>
            <person name="Tsui H.-C.T."/>
            <person name="Winkler M.E."/>
        </authorList>
    </citation>
    <scope>NUCLEOTIDE SEQUENCE</scope>
</reference>
<feature type="non-terminal residue" evidence="1">
    <location>
        <position position="73"/>
    </location>
</feature>